<sequence length="182" mass="20102">MEPDIIVRGERAALGPLRMDLAATYARWFNDPEARRGILRRGIATPETDAAWTEEAMRAGAQRRPESVHFTIYDVADLAPVGSAGLYGIDHMMGRAGLGIMIGERRGQGLGTDATRLVTRWGFVDLGLVNVMLEAMSWNESAIRAYARAGFKEIGRRRGSQLSEGRRWDEVLMDAIPADVLT</sequence>
<feature type="domain" description="N-acetyltransferase" evidence="1">
    <location>
        <begin position="12"/>
        <end position="174"/>
    </location>
</feature>
<dbReference type="PANTHER" id="PTHR43415:SF3">
    <property type="entry name" value="GNAT-FAMILY ACETYLTRANSFERASE"/>
    <property type="match status" value="1"/>
</dbReference>
<evidence type="ECO:0000259" key="1">
    <source>
        <dbReference type="PROSITE" id="PS51186"/>
    </source>
</evidence>
<dbReference type="PROSITE" id="PS51186">
    <property type="entry name" value="GNAT"/>
    <property type="match status" value="1"/>
</dbReference>
<dbReference type="InterPro" id="IPR000182">
    <property type="entry name" value="GNAT_dom"/>
</dbReference>
<dbReference type="AlphaFoldDB" id="A0A6J4RZA6"/>
<dbReference type="Gene3D" id="3.40.630.30">
    <property type="match status" value="1"/>
</dbReference>
<protein>
    <recommendedName>
        <fullName evidence="1">N-acetyltransferase domain-containing protein</fullName>
    </recommendedName>
</protein>
<proteinExistence type="predicted"/>
<dbReference type="EMBL" id="CADCVL010000218">
    <property type="protein sequence ID" value="CAA9479082.1"/>
    <property type="molecule type" value="Genomic_DNA"/>
</dbReference>
<evidence type="ECO:0000313" key="2">
    <source>
        <dbReference type="EMBL" id="CAA9479082.1"/>
    </source>
</evidence>
<dbReference type="GO" id="GO:0016747">
    <property type="term" value="F:acyltransferase activity, transferring groups other than amino-acyl groups"/>
    <property type="evidence" value="ECO:0007669"/>
    <property type="project" value="InterPro"/>
</dbReference>
<gene>
    <name evidence="2" type="ORF">AVDCRST_MAG65-1339</name>
</gene>
<accession>A0A6J4RZA6</accession>
<dbReference type="PANTHER" id="PTHR43415">
    <property type="entry name" value="SPERMIDINE N(1)-ACETYLTRANSFERASE"/>
    <property type="match status" value="1"/>
</dbReference>
<organism evidence="2">
    <name type="scientific">uncultured Solirubrobacteraceae bacterium</name>
    <dbReference type="NCBI Taxonomy" id="1162706"/>
    <lineage>
        <taxon>Bacteria</taxon>
        <taxon>Bacillati</taxon>
        <taxon>Actinomycetota</taxon>
        <taxon>Thermoleophilia</taxon>
        <taxon>Solirubrobacterales</taxon>
        <taxon>Solirubrobacteraceae</taxon>
        <taxon>environmental samples</taxon>
    </lineage>
</organism>
<dbReference type="InterPro" id="IPR016181">
    <property type="entry name" value="Acyl_CoA_acyltransferase"/>
</dbReference>
<dbReference type="SUPFAM" id="SSF55729">
    <property type="entry name" value="Acyl-CoA N-acyltransferases (Nat)"/>
    <property type="match status" value="1"/>
</dbReference>
<name>A0A6J4RZA6_9ACTN</name>
<dbReference type="Pfam" id="PF13302">
    <property type="entry name" value="Acetyltransf_3"/>
    <property type="match status" value="1"/>
</dbReference>
<reference evidence="2" key="1">
    <citation type="submission" date="2020-02" db="EMBL/GenBank/DDBJ databases">
        <authorList>
            <person name="Meier V. D."/>
        </authorList>
    </citation>
    <scope>NUCLEOTIDE SEQUENCE</scope>
    <source>
        <strain evidence="2">AVDCRST_MAG65</strain>
    </source>
</reference>